<dbReference type="OrthoDB" id="4738706at2759"/>
<protein>
    <recommendedName>
        <fullName evidence="4">C2H2-type domain-containing protein</fullName>
    </recommendedName>
</protein>
<evidence type="ECO:0000256" key="1">
    <source>
        <dbReference type="SAM" id="MobiDB-lite"/>
    </source>
</evidence>
<sequence length="490" mass="54178">MDNHSLADVVGELDKHQSFSSLDGTLSPSHLAKSSTKVWIEDLKAPEALKSGSMSTVSSGSGSPAEYYSVATDSDLLSISDTSDPGLCFDTRPLPPIQQRILDHILRDYQAITRSHNGGDSYVTPEASASSLSTRSNSQSSLGKRKPSDQEFTEGFDNGPPPKAAKRAKEDGIRLKVLACPFWKQDWEKHRLCCKLTLRRIRDVKQHLHRRHTPEMYCDRCLEVFEDTDRYDIHLQSNVACFRTPGSRLEGITTMQSRAISKKSDRNLGEEEQWFTIWGILFPGAARPASAYVESELTEEMNSFQEYWTNRGHDVLMDELNRNGVWSLSSEEREAQGRQILARGLNAIYEQWVGLRRNASTTPPSSSTSISPALTGPVANLRSPISDGQGNLISDIMPSVQIDTITANQPVVGFAARVDRRVEEAGSSADHSQSASQTLQTTTYETSPLPSGGTLQYYTTIEGEQTDIGQSSFADFFASNAAMSTDFEFQ</sequence>
<keyword evidence="3" id="KW-1185">Reference proteome</keyword>
<evidence type="ECO:0008006" key="4">
    <source>
        <dbReference type="Google" id="ProtNLM"/>
    </source>
</evidence>
<evidence type="ECO:0000313" key="3">
    <source>
        <dbReference type="Proteomes" id="UP000030651"/>
    </source>
</evidence>
<dbReference type="AlphaFoldDB" id="W3WY24"/>
<feature type="compositionally biased region" description="Low complexity" evidence="1">
    <location>
        <begin position="432"/>
        <end position="443"/>
    </location>
</feature>
<accession>W3WY24</accession>
<gene>
    <name evidence="2" type="ORF">PFICI_08611</name>
</gene>
<dbReference type="eggNOG" id="ENOG502RVYA">
    <property type="taxonomic scope" value="Eukaryota"/>
</dbReference>
<feature type="region of interest" description="Disordered" evidence="1">
    <location>
        <begin position="423"/>
        <end position="451"/>
    </location>
</feature>
<dbReference type="KEGG" id="pfy:PFICI_08611"/>
<feature type="region of interest" description="Disordered" evidence="1">
    <location>
        <begin position="116"/>
        <end position="169"/>
    </location>
</feature>
<name>W3WY24_PESFW</name>
<dbReference type="Proteomes" id="UP000030651">
    <property type="component" value="Unassembled WGS sequence"/>
</dbReference>
<dbReference type="EMBL" id="KI912114">
    <property type="protein sequence ID" value="ETS78758.1"/>
    <property type="molecule type" value="Genomic_DNA"/>
</dbReference>
<feature type="compositionally biased region" description="Low complexity" evidence="1">
    <location>
        <begin position="128"/>
        <end position="141"/>
    </location>
</feature>
<evidence type="ECO:0000313" key="2">
    <source>
        <dbReference type="EMBL" id="ETS78758.1"/>
    </source>
</evidence>
<dbReference type="InParanoid" id="W3WY24"/>
<proteinExistence type="predicted"/>
<reference evidence="3" key="1">
    <citation type="journal article" date="2015" name="BMC Genomics">
        <title>Genomic and transcriptomic analysis of the endophytic fungus Pestalotiopsis fici reveals its lifestyle and high potential for synthesis of natural products.</title>
        <authorList>
            <person name="Wang X."/>
            <person name="Zhang X."/>
            <person name="Liu L."/>
            <person name="Xiang M."/>
            <person name="Wang W."/>
            <person name="Sun X."/>
            <person name="Che Y."/>
            <person name="Guo L."/>
            <person name="Liu G."/>
            <person name="Guo L."/>
            <person name="Wang C."/>
            <person name="Yin W.B."/>
            <person name="Stadler M."/>
            <person name="Zhang X."/>
            <person name="Liu X."/>
        </authorList>
    </citation>
    <scope>NUCLEOTIDE SEQUENCE [LARGE SCALE GENOMIC DNA]</scope>
    <source>
        <strain evidence="3">W106-1 / CGMCC3.15140</strain>
    </source>
</reference>
<dbReference type="GeneID" id="19273624"/>
<dbReference type="RefSeq" id="XP_007835383.1">
    <property type="nucleotide sequence ID" value="XM_007837192.1"/>
</dbReference>
<dbReference type="HOGENOM" id="CLU_556807_0_0_1"/>
<dbReference type="PANTHER" id="PTHR38166">
    <property type="entry name" value="C2H2-TYPE DOMAIN-CONTAINING PROTEIN-RELATED"/>
    <property type="match status" value="1"/>
</dbReference>
<organism evidence="2 3">
    <name type="scientific">Pestalotiopsis fici (strain W106-1 / CGMCC3.15140)</name>
    <dbReference type="NCBI Taxonomy" id="1229662"/>
    <lineage>
        <taxon>Eukaryota</taxon>
        <taxon>Fungi</taxon>
        <taxon>Dikarya</taxon>
        <taxon>Ascomycota</taxon>
        <taxon>Pezizomycotina</taxon>
        <taxon>Sordariomycetes</taxon>
        <taxon>Xylariomycetidae</taxon>
        <taxon>Amphisphaeriales</taxon>
        <taxon>Sporocadaceae</taxon>
        <taxon>Pestalotiopsis</taxon>
    </lineage>
</organism>
<dbReference type="PANTHER" id="PTHR38166:SF1">
    <property type="entry name" value="C2H2-TYPE DOMAIN-CONTAINING PROTEIN"/>
    <property type="match status" value="1"/>
</dbReference>